<keyword evidence="2" id="KW-1185">Reference proteome</keyword>
<accession>A0A9W4GND8</accession>
<name>A0A9W4GND8_9ACTN</name>
<dbReference type="Proteomes" id="UP001152519">
    <property type="component" value="Unassembled WGS sequence"/>
</dbReference>
<organism evidence="1 2">
    <name type="scientific">Actinacidiphila cocklensis</name>
    <dbReference type="NCBI Taxonomy" id="887465"/>
    <lineage>
        <taxon>Bacteria</taxon>
        <taxon>Bacillati</taxon>
        <taxon>Actinomycetota</taxon>
        <taxon>Actinomycetes</taxon>
        <taxon>Kitasatosporales</taxon>
        <taxon>Streptomycetaceae</taxon>
        <taxon>Actinacidiphila</taxon>
    </lineage>
</organism>
<dbReference type="EMBL" id="CAJSLV010000013">
    <property type="protein sequence ID" value="CAG6391260.1"/>
    <property type="molecule type" value="Genomic_DNA"/>
</dbReference>
<reference evidence="1" key="1">
    <citation type="submission" date="2021-05" db="EMBL/GenBank/DDBJ databases">
        <authorList>
            <person name="Arsene-Ploetze F."/>
        </authorList>
    </citation>
    <scope>NUCLEOTIDE SEQUENCE</scope>
    <source>
        <strain evidence="1">DSM 42138</strain>
    </source>
</reference>
<dbReference type="AlphaFoldDB" id="A0A9W4GND8"/>
<comment type="caution">
    <text evidence="1">The sequence shown here is derived from an EMBL/GenBank/DDBJ whole genome shotgun (WGS) entry which is preliminary data.</text>
</comment>
<sequence length="99" mass="10693">MRKDGSPRVSGTEVDLPGQDLSCPARCERLLAEFAFSGGDDEADFERLEGEVEPIRRETSSIDPLPFQDDETAWSVIGEEAAAGRRFTGGSPGARSLYG</sequence>
<gene>
    <name evidence="1" type="ORF">SCOCK_110088</name>
</gene>
<proteinExistence type="predicted"/>
<protein>
    <submittedName>
        <fullName evidence="1">Uncharacterized protein</fullName>
    </submittedName>
</protein>
<evidence type="ECO:0000313" key="2">
    <source>
        <dbReference type="Proteomes" id="UP001152519"/>
    </source>
</evidence>
<evidence type="ECO:0000313" key="1">
    <source>
        <dbReference type="EMBL" id="CAG6391260.1"/>
    </source>
</evidence>